<dbReference type="Gene3D" id="1.10.490.10">
    <property type="entry name" value="Globins"/>
    <property type="match status" value="1"/>
</dbReference>
<keyword evidence="2" id="KW-1185">Reference proteome</keyword>
<feature type="compositionally biased region" description="Basic and acidic residues" evidence="1">
    <location>
        <begin position="48"/>
        <end position="64"/>
    </location>
</feature>
<proteinExistence type="predicted"/>
<dbReference type="Proteomes" id="UP000035681">
    <property type="component" value="Unplaced"/>
</dbReference>
<name>A0AAF5DG20_STRER</name>
<accession>A0AAF5DG20</accession>
<organism evidence="2 3">
    <name type="scientific">Strongyloides stercoralis</name>
    <name type="common">Threadworm</name>
    <dbReference type="NCBI Taxonomy" id="6248"/>
    <lineage>
        <taxon>Eukaryota</taxon>
        <taxon>Metazoa</taxon>
        <taxon>Ecdysozoa</taxon>
        <taxon>Nematoda</taxon>
        <taxon>Chromadorea</taxon>
        <taxon>Rhabditida</taxon>
        <taxon>Tylenchina</taxon>
        <taxon>Panagrolaimomorpha</taxon>
        <taxon>Strongyloidoidea</taxon>
        <taxon>Strongyloididae</taxon>
        <taxon>Strongyloides</taxon>
    </lineage>
</organism>
<evidence type="ECO:0000256" key="1">
    <source>
        <dbReference type="SAM" id="MobiDB-lite"/>
    </source>
</evidence>
<evidence type="ECO:0000313" key="3">
    <source>
        <dbReference type="WBParaSite" id="TCONS_00011182.p1"/>
    </source>
</evidence>
<dbReference type="GO" id="GO:0020037">
    <property type="term" value="F:heme binding"/>
    <property type="evidence" value="ECO:0007669"/>
    <property type="project" value="InterPro"/>
</dbReference>
<evidence type="ECO:0000313" key="2">
    <source>
        <dbReference type="Proteomes" id="UP000035681"/>
    </source>
</evidence>
<reference evidence="3" key="1">
    <citation type="submission" date="2024-02" db="UniProtKB">
        <authorList>
            <consortium name="WormBaseParasite"/>
        </authorList>
    </citation>
    <scope>IDENTIFICATION</scope>
</reference>
<feature type="compositionally biased region" description="Polar residues" evidence="1">
    <location>
        <begin position="274"/>
        <end position="291"/>
    </location>
</feature>
<feature type="region of interest" description="Disordered" evidence="1">
    <location>
        <begin position="1"/>
        <end position="107"/>
    </location>
</feature>
<sequence length="429" mass="49143">MGNDSSKCKKHKTTSRSQDVGIVTVNRSPSNTSSKITPPAIKVGHFNHSNDNKTNKHSKDDENKNNLSIPRRVSSKTSLSSNPEAPSLSRSGSCISKRSDSVKQRHPITQRYRQLISSCFSNPNENLGKRVMKRTCEKRPEYSRFYRNLDNETREEMDELIKVYIKKSVANIDFLDEVQRLSEEVGEKIVYYRTYGFKADFFTTIADAIITECCFLDNAIHPAHMTLAAFSHFIGIMFTSVRNGFYNEIRRLRRSSNSFSMSSNGSFRRKKSSYDSTQDTSPRSLSPSQDSRISDEAFILPTTPILSRSEAEENNFLKPPRSNSMIATRGWKCENEILYKQASLYISQTPNDIDTILNNVRSYIKSFDTHYWICLIISYERMTTFSYPEGDGGEGLCFISVDQLQLILVMAKLAYFKYLKNNFKIPKDE</sequence>
<protein>
    <submittedName>
        <fullName evidence="3">Globin family profile domain-containing protein</fullName>
    </submittedName>
</protein>
<feature type="region of interest" description="Disordered" evidence="1">
    <location>
        <begin position="258"/>
        <end position="291"/>
    </location>
</feature>
<dbReference type="CDD" id="cd01040">
    <property type="entry name" value="Mb-like"/>
    <property type="match status" value="1"/>
</dbReference>
<dbReference type="AlphaFoldDB" id="A0AAF5DG20"/>
<dbReference type="InterPro" id="IPR012292">
    <property type="entry name" value="Globin/Proto"/>
</dbReference>
<dbReference type="InterPro" id="IPR044399">
    <property type="entry name" value="Mb-like_M"/>
</dbReference>
<feature type="compositionally biased region" description="Polar residues" evidence="1">
    <location>
        <begin position="25"/>
        <end position="36"/>
    </location>
</feature>
<feature type="compositionally biased region" description="Polar residues" evidence="1">
    <location>
        <begin position="75"/>
        <end position="96"/>
    </location>
</feature>
<dbReference type="GO" id="GO:0019825">
    <property type="term" value="F:oxygen binding"/>
    <property type="evidence" value="ECO:0007669"/>
    <property type="project" value="InterPro"/>
</dbReference>
<dbReference type="WBParaSite" id="TCONS_00011182.p1">
    <property type="protein sequence ID" value="TCONS_00011182.p1"/>
    <property type="gene ID" value="XLOC_005350"/>
</dbReference>